<accession>A0ABY3PGA9</accession>
<organism evidence="2 3">
    <name type="scientific">Gloeobacter morelensis MG652769</name>
    <dbReference type="NCBI Taxonomy" id="2781736"/>
    <lineage>
        <taxon>Bacteria</taxon>
        <taxon>Bacillati</taxon>
        <taxon>Cyanobacteriota</taxon>
        <taxon>Cyanophyceae</taxon>
        <taxon>Gloeobacterales</taxon>
        <taxon>Gloeobacteraceae</taxon>
        <taxon>Gloeobacter</taxon>
        <taxon>Gloeobacter morelensis</taxon>
    </lineage>
</organism>
<feature type="compositionally biased region" description="Basic and acidic residues" evidence="1">
    <location>
        <begin position="245"/>
        <end position="255"/>
    </location>
</feature>
<proteinExistence type="predicted"/>
<evidence type="ECO:0000313" key="3">
    <source>
        <dbReference type="Proteomes" id="UP001054846"/>
    </source>
</evidence>
<reference evidence="2 3" key="1">
    <citation type="journal article" date="2021" name="Genome Biol. Evol.">
        <title>Complete Genome Sequencing of a Novel Gloeobacter Species from a Waterfall Cave in Mexico.</title>
        <authorList>
            <person name="Saw J.H."/>
            <person name="Cardona T."/>
            <person name="Montejano G."/>
        </authorList>
    </citation>
    <scope>NUCLEOTIDE SEQUENCE [LARGE SCALE GENOMIC DNA]</scope>
    <source>
        <strain evidence="2">MG652769</strain>
    </source>
</reference>
<gene>
    <name evidence="2" type="ORF">ISF26_11995</name>
</gene>
<dbReference type="Proteomes" id="UP001054846">
    <property type="component" value="Chromosome"/>
</dbReference>
<name>A0ABY3PGA9_9CYAN</name>
<dbReference type="EMBL" id="CP063845">
    <property type="protein sequence ID" value="UFP92568.1"/>
    <property type="molecule type" value="Genomic_DNA"/>
</dbReference>
<feature type="region of interest" description="Disordered" evidence="1">
    <location>
        <begin position="228"/>
        <end position="256"/>
    </location>
</feature>
<keyword evidence="3" id="KW-1185">Reference proteome</keyword>
<protein>
    <submittedName>
        <fullName evidence="2">Uncharacterized protein</fullName>
    </submittedName>
</protein>
<dbReference type="RefSeq" id="WP_230839559.1">
    <property type="nucleotide sequence ID" value="NZ_CP063845.1"/>
</dbReference>
<evidence type="ECO:0000256" key="1">
    <source>
        <dbReference type="SAM" id="MobiDB-lite"/>
    </source>
</evidence>
<feature type="compositionally biased region" description="Low complexity" evidence="1">
    <location>
        <begin position="230"/>
        <end position="241"/>
    </location>
</feature>
<evidence type="ECO:0000313" key="2">
    <source>
        <dbReference type="EMBL" id="UFP92568.1"/>
    </source>
</evidence>
<sequence length="837" mass="88397">MHLRSRRGVTLVIVLALGLIVGTIASAALLLGAQLAGGTAGRRSALEARHLAEGASELVRSKLLEDYRRAGLPRAEWLRRLLLPPGDPLSRYAANRDNPGLACCLMVSNAQVAADPGARFAEPGAIRPASQPPAEVIARIFVLPAADGTAKDLEILATAYLRGTSQTVSRTLQGIAPESFEFALLTREPNCQFCHLQIHGNVGALAHLRPGFEHKAADKSALADTGFDESTGATAAGPSSAWGDGNREGILEDSGRNTADNALASRIRGMVYTNQLATNDKSDLDYGSGRATRLNGVVLESDRPGGTAGVTTRYFGALFYLLRGEDVDGNGRLDDFPPFDLEALARTAAGSVRGNVQVITFGSTYSARPVARLGAVVAGQAVLLGEVPSEANGYCRSAKNPLLVQGDVLVEGDVVLRGCLRGQGQIYSARNIYVAGDLVYGNPPGNFGNYTAATDPDAAARTDIAATKDSLRLAAGGSIILGDYTEREADDAPRLYRDRTGEHHIRSRFGFAPGQTAALRVVNGRLEELVAAGAGQWRTLAGQVIPAGEVTTLEAYDALVRPVVWDGTRKALRSWLSDDAYRAFLGERIPGGEGSLSSWRVAVSHYRIPSDGKSGPPETLLALATSADPAKVESARRFFAENLALADDSTSLEAAQDRAAAVIAQLQSGRNGWSADAVASLVTAGGYDRKSWILDLVHRDPNAPDPYAVVRPTQIQRVDALLYSARRIAGHINGTNFTLNGGAVAPQVAISAPGAGWLGALTSDAALKARLEAKSNQINPLSGTSYKYGAFNYDYRLRNGGAALRHVSRLNTAEPIRFGSSSGGALTSKVCRNAQCN</sequence>